<evidence type="ECO:0000256" key="3">
    <source>
        <dbReference type="PROSITE-ProRule" id="PRU00169"/>
    </source>
</evidence>
<evidence type="ECO:0000259" key="4">
    <source>
        <dbReference type="PROSITE" id="PS50110"/>
    </source>
</evidence>
<accession>A0A1G2LPU0</accession>
<feature type="modified residue" description="4-aspartylphosphate" evidence="3">
    <location>
        <position position="60"/>
    </location>
</feature>
<dbReference type="Pfam" id="PF00072">
    <property type="entry name" value="Response_reg"/>
    <property type="match status" value="1"/>
</dbReference>
<dbReference type="SMART" id="SM00448">
    <property type="entry name" value="REC"/>
    <property type="match status" value="1"/>
</dbReference>
<feature type="domain" description="Response regulatory" evidence="4">
    <location>
        <begin position="9"/>
        <end position="127"/>
    </location>
</feature>
<keyword evidence="2" id="KW-0902">Two-component regulatory system</keyword>
<dbReference type="SUPFAM" id="SSF52172">
    <property type="entry name" value="CheY-like"/>
    <property type="match status" value="1"/>
</dbReference>
<dbReference type="InterPro" id="IPR011006">
    <property type="entry name" value="CheY-like_superfamily"/>
</dbReference>
<protein>
    <recommendedName>
        <fullName evidence="4">Response regulatory domain-containing protein</fullName>
    </recommendedName>
</protein>
<dbReference type="Proteomes" id="UP000178302">
    <property type="component" value="Unassembled WGS sequence"/>
</dbReference>
<reference evidence="5 6" key="1">
    <citation type="journal article" date="2016" name="Nat. Commun.">
        <title>Thousands of microbial genomes shed light on interconnected biogeochemical processes in an aquifer system.</title>
        <authorList>
            <person name="Anantharaman K."/>
            <person name="Brown C.T."/>
            <person name="Hug L.A."/>
            <person name="Sharon I."/>
            <person name="Castelle C.J."/>
            <person name="Probst A.J."/>
            <person name="Thomas B.C."/>
            <person name="Singh A."/>
            <person name="Wilkins M.J."/>
            <person name="Karaoz U."/>
            <person name="Brodie E.L."/>
            <person name="Williams K.H."/>
            <person name="Hubbard S.S."/>
            <person name="Banfield J.F."/>
        </authorList>
    </citation>
    <scope>NUCLEOTIDE SEQUENCE [LARGE SCALE GENOMIC DNA]</scope>
</reference>
<dbReference type="CDD" id="cd17574">
    <property type="entry name" value="REC_OmpR"/>
    <property type="match status" value="1"/>
</dbReference>
<dbReference type="InterPro" id="IPR050595">
    <property type="entry name" value="Bact_response_regulator"/>
</dbReference>
<evidence type="ECO:0000313" key="5">
    <source>
        <dbReference type="EMBL" id="OHA12899.1"/>
    </source>
</evidence>
<evidence type="ECO:0000256" key="2">
    <source>
        <dbReference type="ARBA" id="ARBA00023012"/>
    </source>
</evidence>
<proteinExistence type="predicted"/>
<dbReference type="Gene3D" id="3.40.50.2300">
    <property type="match status" value="1"/>
</dbReference>
<organism evidence="5 6">
    <name type="scientific">Candidatus Tagabacteria bacterium RIFCSPLOWO2_01_FULL_39_11</name>
    <dbReference type="NCBI Taxonomy" id="1802295"/>
    <lineage>
        <taxon>Bacteria</taxon>
        <taxon>Candidatus Tagaibacteriota</taxon>
    </lineage>
</organism>
<dbReference type="PANTHER" id="PTHR44591">
    <property type="entry name" value="STRESS RESPONSE REGULATOR PROTEIN 1"/>
    <property type="match status" value="1"/>
</dbReference>
<dbReference type="PANTHER" id="PTHR44591:SF14">
    <property type="entry name" value="PROTEIN PILG"/>
    <property type="match status" value="1"/>
</dbReference>
<evidence type="ECO:0000313" key="6">
    <source>
        <dbReference type="Proteomes" id="UP000178302"/>
    </source>
</evidence>
<dbReference type="PROSITE" id="PS50110">
    <property type="entry name" value="RESPONSE_REGULATORY"/>
    <property type="match status" value="1"/>
</dbReference>
<evidence type="ECO:0000256" key="1">
    <source>
        <dbReference type="ARBA" id="ARBA00022553"/>
    </source>
</evidence>
<dbReference type="AlphaFoldDB" id="A0A1G2LPU0"/>
<gene>
    <name evidence="5" type="ORF">A2909_02155</name>
</gene>
<comment type="caution">
    <text evidence="5">The sequence shown here is derived from an EMBL/GenBank/DDBJ whole genome shotgun (WGS) entry which is preliminary data.</text>
</comment>
<dbReference type="EMBL" id="MHQZ01000045">
    <property type="protein sequence ID" value="OHA12899.1"/>
    <property type="molecule type" value="Genomic_DNA"/>
</dbReference>
<keyword evidence="1 3" id="KW-0597">Phosphoprotein</keyword>
<dbReference type="GO" id="GO:0000160">
    <property type="term" value="P:phosphorelay signal transduction system"/>
    <property type="evidence" value="ECO:0007669"/>
    <property type="project" value="UniProtKB-KW"/>
</dbReference>
<dbReference type="InterPro" id="IPR001789">
    <property type="entry name" value="Sig_transdc_resp-reg_receiver"/>
</dbReference>
<name>A0A1G2LPU0_9BACT</name>
<sequence length="130" mass="14627">MKETNTKPKILIIDDDTFLLDMYAIKFRESGFDVDVASGGEEALAKIRERDYAVDILLLDIVMPQMDGFEILKKIKDEKLIPNAVILALTNLGQKEDMERGRSLGVKDYIIKAHFTPTEVVEKAREALGA</sequence>